<dbReference type="GO" id="GO:0007127">
    <property type="term" value="P:meiosis I"/>
    <property type="evidence" value="ECO:0007669"/>
    <property type="project" value="InterPro"/>
</dbReference>
<dbReference type="PANTHER" id="PTHR28642">
    <property type="entry name" value="MEIOSIS 1 ARREST PROTEIN"/>
    <property type="match status" value="1"/>
</dbReference>
<dbReference type="PANTHER" id="PTHR28642:SF1">
    <property type="entry name" value="MEIOSIS 1 ARREST PROTEIN"/>
    <property type="match status" value="1"/>
</dbReference>
<gene>
    <name evidence="2" type="ORF">g.7684</name>
</gene>
<dbReference type="InterPro" id="IPR033587">
    <property type="entry name" value="M1AP"/>
</dbReference>
<dbReference type="AlphaFoldDB" id="A0A1B6CWA7"/>
<evidence type="ECO:0000256" key="1">
    <source>
        <dbReference type="SAM" id="MobiDB-lite"/>
    </source>
</evidence>
<name>A0A1B6CWA7_9HEMI</name>
<proteinExistence type="predicted"/>
<feature type="compositionally biased region" description="Basic residues" evidence="1">
    <location>
        <begin position="410"/>
        <end position="423"/>
    </location>
</feature>
<evidence type="ECO:0000313" key="2">
    <source>
        <dbReference type="EMBL" id="JAS17615.1"/>
    </source>
</evidence>
<feature type="region of interest" description="Disordered" evidence="1">
    <location>
        <begin position="384"/>
        <end position="423"/>
    </location>
</feature>
<evidence type="ECO:0008006" key="3">
    <source>
        <dbReference type="Google" id="ProtNLM"/>
    </source>
</evidence>
<sequence>MANISYQTFIKSPCHFLIIDIGDPMIEDFMENIKKAVKNILILSNSFQEYSRILCFGLALISNNFQPVIKITSVNENCISLLNQIDSVCMMQMKEQITILTEFKDFLHYALVAVLNEFQEYYKSMILEIRQDNEQVLNIRPSTNDFVQSIKINGSQETLDNFFKSWLIDYNKDKINAIIKLPNLLLKCDMVECLIDVNHFSVSPNTKSKIYNEEKSLTVYEVPFYEFEITNRLSSGGLDESLLFGQPMGLIPTQCILIDTLQLKVNMQQFLGVCENLNLNQEYLIAKVITPKDLLSKYFVLLPGAGMFLVKSIATSEFVLPSAIDTKIDQIPQTTVKRINDCLKEIKKLEEYDVANFKSDLYNSLNVLRSLKKKKVSRCKFTVSSKTETSQPNSEIEEKKKNTAMSKYIMKNKMKKHPRKSLK</sequence>
<dbReference type="EMBL" id="GEDC01019683">
    <property type="protein sequence ID" value="JAS17615.1"/>
    <property type="molecule type" value="Transcribed_RNA"/>
</dbReference>
<organism evidence="2">
    <name type="scientific">Clastoptera arizonana</name>
    <name type="common">Arizona spittle bug</name>
    <dbReference type="NCBI Taxonomy" id="38151"/>
    <lineage>
        <taxon>Eukaryota</taxon>
        <taxon>Metazoa</taxon>
        <taxon>Ecdysozoa</taxon>
        <taxon>Arthropoda</taxon>
        <taxon>Hexapoda</taxon>
        <taxon>Insecta</taxon>
        <taxon>Pterygota</taxon>
        <taxon>Neoptera</taxon>
        <taxon>Paraneoptera</taxon>
        <taxon>Hemiptera</taxon>
        <taxon>Auchenorrhyncha</taxon>
        <taxon>Cercopoidea</taxon>
        <taxon>Clastopteridae</taxon>
        <taxon>Clastoptera</taxon>
    </lineage>
</organism>
<reference evidence="2" key="1">
    <citation type="submission" date="2015-12" db="EMBL/GenBank/DDBJ databases">
        <title>De novo transcriptome assembly of four potential Pierce s Disease insect vectors from Arizona vineyards.</title>
        <authorList>
            <person name="Tassone E.E."/>
        </authorList>
    </citation>
    <scope>NUCLEOTIDE SEQUENCE</scope>
</reference>
<dbReference type="GO" id="GO:0007283">
    <property type="term" value="P:spermatogenesis"/>
    <property type="evidence" value="ECO:0007669"/>
    <property type="project" value="InterPro"/>
</dbReference>
<dbReference type="GO" id="GO:0051308">
    <property type="term" value="P:male meiosis chromosome separation"/>
    <property type="evidence" value="ECO:0007669"/>
    <property type="project" value="TreeGrafter"/>
</dbReference>
<protein>
    <recommendedName>
        <fullName evidence="3">Ku domain-containing protein</fullName>
    </recommendedName>
</protein>
<accession>A0A1B6CWA7</accession>
<feature type="compositionally biased region" description="Polar residues" evidence="1">
    <location>
        <begin position="384"/>
        <end position="394"/>
    </location>
</feature>